<gene>
    <name evidence="1" type="ORF">EJ02DRAFT_488711</name>
</gene>
<evidence type="ECO:0000313" key="1">
    <source>
        <dbReference type="EMBL" id="KAF1934811.1"/>
    </source>
</evidence>
<proteinExistence type="predicted"/>
<name>A0A6A5S2C7_9PLEO</name>
<dbReference type="EMBL" id="ML976366">
    <property type="protein sequence ID" value="KAF1934811.1"/>
    <property type="molecule type" value="Genomic_DNA"/>
</dbReference>
<accession>A0A6A5S2C7</accession>
<keyword evidence="2" id="KW-1185">Reference proteome</keyword>
<protein>
    <submittedName>
        <fullName evidence="1">Uncharacterized protein</fullName>
    </submittedName>
</protein>
<dbReference type="AlphaFoldDB" id="A0A6A5S2C7"/>
<evidence type="ECO:0000313" key="2">
    <source>
        <dbReference type="Proteomes" id="UP000800038"/>
    </source>
</evidence>
<sequence length="178" mass="19197">MRVVLSTRTCAYSNNTSMSLIHCSTCWGVGTLFSDPSLGLGWTLFKVQMRYLASVLIWAPSVTVPAGLCPKALEATPMRLLREAKRSSEAPSSSATNRPVMSFFKKVPLPAIGVCIGMTPPGNVRGRPRQSLRLGTPLLWRVSGVTPPDALRVQFAIDPAKAFCSADASVWCNPSELS</sequence>
<organism evidence="1 2">
    <name type="scientific">Clathrospora elynae</name>
    <dbReference type="NCBI Taxonomy" id="706981"/>
    <lineage>
        <taxon>Eukaryota</taxon>
        <taxon>Fungi</taxon>
        <taxon>Dikarya</taxon>
        <taxon>Ascomycota</taxon>
        <taxon>Pezizomycotina</taxon>
        <taxon>Dothideomycetes</taxon>
        <taxon>Pleosporomycetidae</taxon>
        <taxon>Pleosporales</taxon>
        <taxon>Diademaceae</taxon>
        <taxon>Clathrospora</taxon>
    </lineage>
</organism>
<reference evidence="1" key="1">
    <citation type="journal article" date="2020" name="Stud. Mycol.">
        <title>101 Dothideomycetes genomes: a test case for predicting lifestyles and emergence of pathogens.</title>
        <authorList>
            <person name="Haridas S."/>
            <person name="Albert R."/>
            <person name="Binder M."/>
            <person name="Bloem J."/>
            <person name="Labutti K."/>
            <person name="Salamov A."/>
            <person name="Andreopoulos B."/>
            <person name="Baker S."/>
            <person name="Barry K."/>
            <person name="Bills G."/>
            <person name="Bluhm B."/>
            <person name="Cannon C."/>
            <person name="Castanera R."/>
            <person name="Culley D."/>
            <person name="Daum C."/>
            <person name="Ezra D."/>
            <person name="Gonzalez J."/>
            <person name="Henrissat B."/>
            <person name="Kuo A."/>
            <person name="Liang C."/>
            <person name="Lipzen A."/>
            <person name="Lutzoni F."/>
            <person name="Magnuson J."/>
            <person name="Mondo S."/>
            <person name="Nolan M."/>
            <person name="Ohm R."/>
            <person name="Pangilinan J."/>
            <person name="Park H.-J."/>
            <person name="Ramirez L."/>
            <person name="Alfaro M."/>
            <person name="Sun H."/>
            <person name="Tritt A."/>
            <person name="Yoshinaga Y."/>
            <person name="Zwiers L.-H."/>
            <person name="Turgeon B."/>
            <person name="Goodwin S."/>
            <person name="Spatafora J."/>
            <person name="Crous P."/>
            <person name="Grigoriev I."/>
        </authorList>
    </citation>
    <scope>NUCLEOTIDE SEQUENCE</scope>
    <source>
        <strain evidence="1">CBS 161.51</strain>
    </source>
</reference>
<dbReference type="Proteomes" id="UP000800038">
    <property type="component" value="Unassembled WGS sequence"/>
</dbReference>